<organism evidence="1 2">
    <name type="scientific">Hydrogenobacter thermophilus (strain DSM 6534 / IAM 12695 / TK-6)</name>
    <dbReference type="NCBI Taxonomy" id="608538"/>
    <lineage>
        <taxon>Bacteria</taxon>
        <taxon>Pseudomonadati</taxon>
        <taxon>Aquificota</taxon>
        <taxon>Aquificia</taxon>
        <taxon>Aquificales</taxon>
        <taxon>Aquificaceae</taxon>
        <taxon>Hydrogenobacter</taxon>
    </lineage>
</organism>
<evidence type="ECO:0000313" key="2">
    <source>
        <dbReference type="Proteomes" id="UP000002574"/>
    </source>
</evidence>
<dbReference type="EMBL" id="AP011112">
    <property type="protein sequence ID" value="BAI68923.1"/>
    <property type="molecule type" value="Genomic_DNA"/>
</dbReference>
<proteinExistence type="predicted"/>
<dbReference type="STRING" id="608538.HTH_0459"/>
<sequence>MKRFFLPLILSSLSMSHDLWVEREGSQYALYYGHLHPVQGEEKFIKYKPEDVLKFECVSSGGKPLQYKFEKSYPARLKGSCGAVLAVFSSGYWTKSVEGLKNLPKDRVQGAIEGWLSYESVKRIDSWSQELKKPLTDDLEIVPLENPLEAKVGDKLTFAVYYRGKPLKDAVVAYDEKPVGSTDDDGRINIRIKRKGLQLISTSVKEKADGVKADYVVKTANLSFEVK</sequence>
<dbReference type="RefSeq" id="WP_012963106.1">
    <property type="nucleotide sequence ID" value="NC_013799.1"/>
</dbReference>
<dbReference type="KEGG" id="hte:Hydth_0457"/>
<accession>D3DGH1</accession>
<dbReference type="KEGG" id="hth:HTH_0459"/>
<protein>
    <submittedName>
        <fullName evidence="1">Uncharacterized protein</fullName>
    </submittedName>
</protein>
<dbReference type="OrthoDB" id="5368503at2"/>
<dbReference type="Pfam" id="PF10670">
    <property type="entry name" value="DUF4198"/>
    <property type="match status" value="1"/>
</dbReference>
<reference evidence="1 2" key="1">
    <citation type="journal article" date="2010" name="J. Bacteriol.">
        <title>Complete genome sequence of the thermophilic, obligately chemolithoautotrophic hydrogen-oxidizing bacterium Hydrogenobacter thermophilus TK-6.</title>
        <authorList>
            <person name="Arai H."/>
            <person name="Kanbe H."/>
            <person name="Ishii M."/>
            <person name="Igarashi Y."/>
        </authorList>
    </citation>
    <scope>NUCLEOTIDE SEQUENCE [LARGE SCALE GENOMIC DNA]</scope>
    <source>
        <strain evidence="2">DSM 6534 / IAM 12695 / TK-6 [Tokyo]</strain>
    </source>
</reference>
<name>D3DGH1_HYDTT</name>
<dbReference type="AlphaFoldDB" id="D3DGH1"/>
<dbReference type="Proteomes" id="UP000002574">
    <property type="component" value="Chromosome"/>
</dbReference>
<keyword evidence="2" id="KW-1185">Reference proteome</keyword>
<dbReference type="InterPro" id="IPR019613">
    <property type="entry name" value="DUF4198"/>
</dbReference>
<gene>
    <name evidence="1" type="ordered locus">HTH_0459</name>
</gene>
<dbReference type="eggNOG" id="COG5266">
    <property type="taxonomic scope" value="Bacteria"/>
</dbReference>
<evidence type="ECO:0000313" key="1">
    <source>
        <dbReference type="EMBL" id="BAI68923.1"/>
    </source>
</evidence>